<evidence type="ECO:0000313" key="4">
    <source>
        <dbReference type="Proteomes" id="UP001248581"/>
    </source>
</evidence>
<reference evidence="4" key="1">
    <citation type="submission" date="2023-09" db="EMBL/GenBank/DDBJ databases">
        <authorList>
            <person name="Li S."/>
            <person name="Li X."/>
            <person name="Zhang C."/>
            <person name="Zhao Z."/>
        </authorList>
    </citation>
    <scope>NUCLEOTIDE SEQUENCE [LARGE SCALE GENOMIC DNA]</scope>
    <source>
        <strain evidence="4">SQ345</strain>
    </source>
</reference>
<dbReference type="Pfam" id="PF06580">
    <property type="entry name" value="His_kinase"/>
    <property type="match status" value="1"/>
</dbReference>
<evidence type="ECO:0000313" key="3">
    <source>
        <dbReference type="EMBL" id="WNC67186.1"/>
    </source>
</evidence>
<keyword evidence="3" id="KW-0808">Transferase</keyword>
<dbReference type="PANTHER" id="PTHR34220">
    <property type="entry name" value="SENSOR HISTIDINE KINASE YPDA"/>
    <property type="match status" value="1"/>
</dbReference>
<keyword evidence="1" id="KW-1133">Transmembrane helix</keyword>
<name>A0ABY9TEF3_9GAMM</name>
<keyword evidence="3" id="KW-0418">Kinase</keyword>
<evidence type="ECO:0000256" key="1">
    <source>
        <dbReference type="SAM" id="Phobius"/>
    </source>
</evidence>
<organism evidence="3 4">
    <name type="scientific">Thalassotalea nanhaiensis</name>
    <dbReference type="NCBI Taxonomy" id="3065648"/>
    <lineage>
        <taxon>Bacteria</taxon>
        <taxon>Pseudomonadati</taxon>
        <taxon>Pseudomonadota</taxon>
        <taxon>Gammaproteobacteria</taxon>
        <taxon>Alteromonadales</taxon>
        <taxon>Colwelliaceae</taxon>
        <taxon>Thalassotalea</taxon>
    </lineage>
</organism>
<sequence length="498" mass="56715">MNRINSKERLLIASNIIPMVCALLIVSHIEFLSSNMSSLTDYVLVTFTYLLMGFPFVLSHLFAQQSRGLKGILIWGLGFVVYPLFLVLMNIIEPDFIMGFSLSLDDYLVFLLFSIFAKLPFFWSVDRIFKKRLKLAQLSFVHAFMLFALTAWVFLMVLGTSTENGLKVASDTLIVSLDLELIDYKKLLVSTLQLVLIASITWLIYFTNNRVLVNYILTNYGVFTYCCAALIFIIIATPAAFIVIFSLPVSQQALLFLPDNVTGIFQRENYIFTFWLITLTTPVILAFNHHHRERRLAQLAQQNTKAELTLLQQQINPHFLFNVLNNIYAKVITKSDVAPVLIDHLASLLRHSVYQGQQSFVPLADEISYLTHFIELQRIRAKDNLRLSVDISQENWRELKIAPLLLIIPIENAFKHSVEKTLEHCDINIQCTLKGSKLSLVCENSLPSSPQSSSPKNCSGVGLNNFIKRLELIYPEKHCLNYGPIGNKWTLNLTIELA</sequence>
<feature type="transmembrane region" description="Helical" evidence="1">
    <location>
        <begin position="43"/>
        <end position="63"/>
    </location>
</feature>
<feature type="transmembrane region" description="Helical" evidence="1">
    <location>
        <begin position="72"/>
        <end position="92"/>
    </location>
</feature>
<dbReference type="InterPro" id="IPR050640">
    <property type="entry name" value="Bact_2-comp_sensor_kinase"/>
</dbReference>
<feature type="transmembrane region" description="Helical" evidence="1">
    <location>
        <begin position="269"/>
        <end position="287"/>
    </location>
</feature>
<protein>
    <submittedName>
        <fullName evidence="3">Sensor histidine kinase</fullName>
    </submittedName>
</protein>
<feature type="transmembrane region" description="Helical" evidence="1">
    <location>
        <begin position="137"/>
        <end position="158"/>
    </location>
</feature>
<evidence type="ECO:0000259" key="2">
    <source>
        <dbReference type="Pfam" id="PF06580"/>
    </source>
</evidence>
<accession>A0ABY9TEF3</accession>
<feature type="transmembrane region" description="Helical" evidence="1">
    <location>
        <begin position="12"/>
        <end position="31"/>
    </location>
</feature>
<dbReference type="GO" id="GO:0016301">
    <property type="term" value="F:kinase activity"/>
    <property type="evidence" value="ECO:0007669"/>
    <property type="project" value="UniProtKB-KW"/>
</dbReference>
<gene>
    <name evidence="3" type="ORF">RI845_11730</name>
</gene>
<dbReference type="RefSeq" id="WP_348386350.1">
    <property type="nucleotide sequence ID" value="NZ_CP134146.1"/>
</dbReference>
<feature type="domain" description="Signal transduction histidine kinase internal region" evidence="2">
    <location>
        <begin position="306"/>
        <end position="385"/>
    </location>
</feature>
<feature type="transmembrane region" description="Helical" evidence="1">
    <location>
        <begin position="220"/>
        <end position="249"/>
    </location>
</feature>
<keyword evidence="4" id="KW-1185">Reference proteome</keyword>
<dbReference type="InterPro" id="IPR010559">
    <property type="entry name" value="Sig_transdc_His_kin_internal"/>
</dbReference>
<keyword evidence="1" id="KW-0472">Membrane</keyword>
<proteinExistence type="predicted"/>
<keyword evidence="1" id="KW-0812">Transmembrane</keyword>
<dbReference type="EMBL" id="CP134146">
    <property type="protein sequence ID" value="WNC67186.1"/>
    <property type="molecule type" value="Genomic_DNA"/>
</dbReference>
<feature type="transmembrane region" description="Helical" evidence="1">
    <location>
        <begin position="187"/>
        <end position="208"/>
    </location>
</feature>
<dbReference type="Proteomes" id="UP001248581">
    <property type="component" value="Chromosome"/>
</dbReference>
<dbReference type="PANTHER" id="PTHR34220:SF7">
    <property type="entry name" value="SENSOR HISTIDINE KINASE YPDA"/>
    <property type="match status" value="1"/>
</dbReference>
<feature type="transmembrane region" description="Helical" evidence="1">
    <location>
        <begin position="107"/>
        <end position="125"/>
    </location>
</feature>